<dbReference type="Proteomes" id="UP001141434">
    <property type="component" value="Unassembled WGS sequence"/>
</dbReference>
<feature type="region of interest" description="Disordered" evidence="8">
    <location>
        <begin position="587"/>
        <end position="624"/>
    </location>
</feature>
<dbReference type="EMBL" id="JAPMSZ010000005">
    <property type="protein sequence ID" value="KAJ5102107.1"/>
    <property type="molecule type" value="Genomic_DNA"/>
</dbReference>
<evidence type="ECO:0000313" key="11">
    <source>
        <dbReference type="EMBL" id="KAJ5102107.1"/>
    </source>
</evidence>
<dbReference type="InterPro" id="IPR049940">
    <property type="entry name" value="GluQ/Sye"/>
</dbReference>
<evidence type="ECO:0000259" key="10">
    <source>
        <dbReference type="Pfam" id="PF19269"/>
    </source>
</evidence>
<evidence type="ECO:0000259" key="9">
    <source>
        <dbReference type="Pfam" id="PF00749"/>
    </source>
</evidence>
<dbReference type="PANTHER" id="PTHR43311:SF2">
    <property type="entry name" value="GLUTAMATE--TRNA LIGASE, MITOCHONDRIAL-RELATED"/>
    <property type="match status" value="1"/>
</dbReference>
<dbReference type="AlphaFoldDB" id="A0A9W9KEJ0"/>
<organism evidence="11 12">
    <name type="scientific">Penicillium alfredii</name>
    <dbReference type="NCBI Taxonomy" id="1506179"/>
    <lineage>
        <taxon>Eukaryota</taxon>
        <taxon>Fungi</taxon>
        <taxon>Dikarya</taxon>
        <taxon>Ascomycota</taxon>
        <taxon>Pezizomycotina</taxon>
        <taxon>Eurotiomycetes</taxon>
        <taxon>Eurotiomycetidae</taxon>
        <taxon>Eurotiales</taxon>
        <taxon>Aspergillaceae</taxon>
        <taxon>Penicillium</taxon>
    </lineage>
</organism>
<reference evidence="11" key="2">
    <citation type="journal article" date="2023" name="IMA Fungus">
        <title>Comparative genomic study of the Penicillium genus elucidates a diverse pangenome and 15 lateral gene transfer events.</title>
        <authorList>
            <person name="Petersen C."/>
            <person name="Sorensen T."/>
            <person name="Nielsen M.R."/>
            <person name="Sondergaard T.E."/>
            <person name="Sorensen J.L."/>
            <person name="Fitzpatrick D.A."/>
            <person name="Frisvad J.C."/>
            <person name="Nielsen K.L."/>
        </authorList>
    </citation>
    <scope>NUCLEOTIDE SEQUENCE</scope>
    <source>
        <strain evidence="11">IBT 34128</strain>
    </source>
</reference>
<dbReference type="GO" id="GO:0005524">
    <property type="term" value="F:ATP binding"/>
    <property type="evidence" value="ECO:0007669"/>
    <property type="project" value="UniProtKB-KW"/>
</dbReference>
<dbReference type="InterPro" id="IPR008925">
    <property type="entry name" value="aa_tRNA-synth_I_cd-bd_sf"/>
</dbReference>
<evidence type="ECO:0000256" key="2">
    <source>
        <dbReference type="ARBA" id="ARBA00022598"/>
    </source>
</evidence>
<dbReference type="GO" id="GO:0000049">
    <property type="term" value="F:tRNA binding"/>
    <property type="evidence" value="ECO:0007669"/>
    <property type="project" value="InterPro"/>
</dbReference>
<dbReference type="GO" id="GO:0006424">
    <property type="term" value="P:glutamyl-tRNA aminoacylation"/>
    <property type="evidence" value="ECO:0007669"/>
    <property type="project" value="InterPro"/>
</dbReference>
<dbReference type="GO" id="GO:0005739">
    <property type="term" value="C:mitochondrion"/>
    <property type="evidence" value="ECO:0007669"/>
    <property type="project" value="TreeGrafter"/>
</dbReference>
<dbReference type="Pfam" id="PF19269">
    <property type="entry name" value="Anticodon_2"/>
    <property type="match status" value="1"/>
</dbReference>
<dbReference type="InterPro" id="IPR020751">
    <property type="entry name" value="aa-tRNA-synth_I_codon-bd_sub2"/>
</dbReference>
<dbReference type="Gene3D" id="1.10.10.350">
    <property type="match status" value="1"/>
</dbReference>
<evidence type="ECO:0000256" key="8">
    <source>
        <dbReference type="SAM" id="MobiDB-lite"/>
    </source>
</evidence>
<dbReference type="SUPFAM" id="SSF52374">
    <property type="entry name" value="Nucleotidylyl transferase"/>
    <property type="match status" value="1"/>
</dbReference>
<keyword evidence="4 7" id="KW-0067">ATP-binding</keyword>
<dbReference type="Pfam" id="PF00749">
    <property type="entry name" value="tRNA-synt_1c"/>
    <property type="match status" value="1"/>
</dbReference>
<dbReference type="InterPro" id="IPR000924">
    <property type="entry name" value="Glu/Gln-tRNA-synth"/>
</dbReference>
<dbReference type="Gene3D" id="3.40.50.620">
    <property type="entry name" value="HUPs"/>
    <property type="match status" value="1"/>
</dbReference>
<dbReference type="GO" id="GO:0004818">
    <property type="term" value="F:glutamate-tRNA ligase activity"/>
    <property type="evidence" value="ECO:0007669"/>
    <property type="project" value="InterPro"/>
</dbReference>
<keyword evidence="12" id="KW-1185">Reference proteome</keyword>
<feature type="domain" description="Glutamyl/glutaminyl-tRNA synthetase class Ib catalytic" evidence="9">
    <location>
        <begin position="46"/>
        <end position="357"/>
    </location>
</feature>
<dbReference type="RefSeq" id="XP_056512938.1">
    <property type="nucleotide sequence ID" value="XM_056654911.1"/>
</dbReference>
<dbReference type="NCBIfam" id="TIGR00464">
    <property type="entry name" value="gltX_bact"/>
    <property type="match status" value="1"/>
</dbReference>
<evidence type="ECO:0000256" key="5">
    <source>
        <dbReference type="ARBA" id="ARBA00022917"/>
    </source>
</evidence>
<evidence type="ECO:0000256" key="7">
    <source>
        <dbReference type="RuleBase" id="RU363037"/>
    </source>
</evidence>
<dbReference type="OrthoDB" id="428822at2759"/>
<evidence type="ECO:0008006" key="13">
    <source>
        <dbReference type="Google" id="ProtNLM"/>
    </source>
</evidence>
<accession>A0A9W9KEJ0</accession>
<gene>
    <name evidence="11" type="ORF">NUU61_004329</name>
</gene>
<evidence type="ECO:0000256" key="4">
    <source>
        <dbReference type="ARBA" id="ARBA00022840"/>
    </source>
</evidence>
<dbReference type="InterPro" id="IPR014729">
    <property type="entry name" value="Rossmann-like_a/b/a_fold"/>
</dbReference>
<feature type="compositionally biased region" description="Low complexity" evidence="8">
    <location>
        <begin position="515"/>
        <end position="536"/>
    </location>
</feature>
<keyword evidence="6 7" id="KW-0030">Aminoacyl-tRNA synthetase</keyword>
<proteinExistence type="inferred from homology"/>
<feature type="domain" description="Aminoacyl-tRNA synthetase class I anticodon-binding" evidence="10">
    <location>
        <begin position="544"/>
        <end position="584"/>
    </location>
</feature>
<dbReference type="SUPFAM" id="SSF48163">
    <property type="entry name" value="An anticodon-binding domain of class I aminoacyl-tRNA synthetases"/>
    <property type="match status" value="1"/>
</dbReference>
<feature type="compositionally biased region" description="Low complexity" evidence="8">
    <location>
        <begin position="466"/>
        <end position="477"/>
    </location>
</feature>
<feature type="region of interest" description="Disordered" evidence="8">
    <location>
        <begin position="509"/>
        <end position="536"/>
    </location>
</feature>
<sequence>MRSPPRLFSRRSWICIQCRTCSSSSAATAGAQLRKSKNNLPDAPARTRFAPSPTGYLHLGSLRTALLTISWPNAPVANSCCALKTPTRFKRTIPGAEQRLYDDLKWARLQWDEGPVIGGPYGPYRQSERTALYRTHANDLIANGHAYRCFCSADRLDSLARHRSQAGLSPGYDRQCADISVEESEDRAAKGEAHVVRLKIEGYPMFNDLVYGKTGQNRPSTSKLDFIDRVYDDPILLKSDGHPTYHLANVVDDHCMKVTHVIRGTEWMPSTPMHMALYNAFDWKPPRFGHVPLLVDKTGQKLSKRNADIDLSSFKDQQGIFAATLVNFAALLGWSHSQKSDVFGLKELEQIFNLKITRGNTVVAFEKLWFLQKAHAQRFAASGGPEFDEMVNRVCSTVEETHSLEKLSPILEDRTLPQYIAPLLRADAKSYTDTTNFVQRNSTFFTTRLNRNPYTPASSPSPPPSSSSDSITSSPPQIPIQALHTAAAALTLVPPTHWTIETHRTNISSYDGSDAVSVSSAPESTSSGEGTGSTATLPAADKIFKKELYHYLRWALSASAPGPGIPETMAILGRRETVRRVQEAKSLTEALIPSAGRRVPKSSSGGAQDADEDRSWMGSLAPER</sequence>
<protein>
    <recommendedName>
        <fullName evidence="13">Glutamyl-tRNA synthetase</fullName>
    </recommendedName>
</protein>
<feature type="region of interest" description="Disordered" evidence="8">
    <location>
        <begin position="448"/>
        <end position="477"/>
    </location>
</feature>
<comment type="similarity">
    <text evidence="1">Belongs to the class-I aminoacyl-tRNA synthetase family. Glutamate--tRNA ligase type 1 subfamily.</text>
</comment>
<dbReference type="InterPro" id="IPR020058">
    <property type="entry name" value="Glu/Gln-tRNA-synth_Ib_cat-dom"/>
</dbReference>
<evidence type="ECO:0000256" key="6">
    <source>
        <dbReference type="ARBA" id="ARBA00023146"/>
    </source>
</evidence>
<name>A0A9W9KEJ0_9EURO</name>
<dbReference type="PRINTS" id="PR00987">
    <property type="entry name" value="TRNASYNTHGLU"/>
</dbReference>
<reference evidence="11" key="1">
    <citation type="submission" date="2022-11" db="EMBL/GenBank/DDBJ databases">
        <authorList>
            <person name="Petersen C."/>
        </authorList>
    </citation>
    <scope>NUCLEOTIDE SEQUENCE</scope>
    <source>
        <strain evidence="11">IBT 34128</strain>
    </source>
</reference>
<evidence type="ECO:0000256" key="3">
    <source>
        <dbReference type="ARBA" id="ARBA00022741"/>
    </source>
</evidence>
<dbReference type="PANTHER" id="PTHR43311">
    <property type="entry name" value="GLUTAMATE--TRNA LIGASE"/>
    <property type="match status" value="1"/>
</dbReference>
<evidence type="ECO:0000256" key="1">
    <source>
        <dbReference type="ARBA" id="ARBA00007894"/>
    </source>
</evidence>
<dbReference type="InterPro" id="IPR004527">
    <property type="entry name" value="Glu-tRNA-ligase_bac/mito"/>
</dbReference>
<comment type="caution">
    <text evidence="11">The sequence shown here is derived from an EMBL/GenBank/DDBJ whole genome shotgun (WGS) entry which is preliminary data.</text>
</comment>
<keyword evidence="2 7" id="KW-0436">Ligase</keyword>
<evidence type="ECO:0000313" key="12">
    <source>
        <dbReference type="Proteomes" id="UP001141434"/>
    </source>
</evidence>
<dbReference type="InterPro" id="IPR045462">
    <property type="entry name" value="aa-tRNA-synth_I_cd-bd"/>
</dbReference>
<keyword evidence="5 7" id="KW-0648">Protein biosynthesis</keyword>
<keyword evidence="3 7" id="KW-0547">Nucleotide-binding</keyword>
<dbReference type="GeneID" id="81394079"/>